<evidence type="ECO:0000256" key="1">
    <source>
        <dbReference type="ARBA" id="ARBA00004127"/>
    </source>
</evidence>
<protein>
    <submittedName>
        <fullName evidence="9 10">Transmembrane protein 135-like</fullName>
    </submittedName>
</protein>
<keyword evidence="5 6" id="KW-0472">Membrane</keyword>
<feature type="transmembrane region" description="Helical" evidence="6">
    <location>
        <begin position="286"/>
        <end position="303"/>
    </location>
</feature>
<evidence type="ECO:0000256" key="3">
    <source>
        <dbReference type="ARBA" id="ARBA00022692"/>
    </source>
</evidence>
<evidence type="ECO:0000313" key="10">
    <source>
        <dbReference type="RefSeq" id="XP_052754475.1"/>
    </source>
</evidence>
<dbReference type="RefSeq" id="XP_052754475.1">
    <property type="nucleotide sequence ID" value="XM_052898515.1"/>
</dbReference>
<comment type="similarity">
    <text evidence="2">Belongs to the TMEM135 family.</text>
</comment>
<feature type="transmembrane region" description="Helical" evidence="6">
    <location>
        <begin position="79"/>
        <end position="101"/>
    </location>
</feature>
<evidence type="ECO:0000256" key="6">
    <source>
        <dbReference type="SAM" id="Phobius"/>
    </source>
</evidence>
<reference evidence="9 10" key="1">
    <citation type="submission" date="2025-05" db="UniProtKB">
        <authorList>
            <consortium name="RefSeq"/>
        </authorList>
    </citation>
    <scope>IDENTIFICATION</scope>
    <source>
        <tissue evidence="9 10">Whole larvae</tissue>
    </source>
</reference>
<dbReference type="PANTHER" id="PTHR12459:SF15">
    <property type="entry name" value="TRANSMEMBRANE PROTEIN 135"/>
    <property type="match status" value="1"/>
</dbReference>
<dbReference type="InterPro" id="IPR026749">
    <property type="entry name" value="Tmem135"/>
</dbReference>
<evidence type="ECO:0000259" key="7">
    <source>
        <dbReference type="Pfam" id="PF15982"/>
    </source>
</evidence>
<comment type="subcellular location">
    <subcellularLocation>
        <location evidence="1">Endomembrane system</location>
        <topology evidence="1">Multi-pass membrane protein</topology>
    </subcellularLocation>
</comment>
<dbReference type="RefSeq" id="XP_052754474.1">
    <property type="nucleotide sequence ID" value="XM_052898514.1"/>
</dbReference>
<dbReference type="GeneID" id="113514138"/>
<evidence type="ECO:0000313" key="11">
    <source>
        <dbReference type="RefSeq" id="XP_052754476.1"/>
    </source>
</evidence>
<feature type="transmembrane region" description="Helical" evidence="6">
    <location>
        <begin position="160"/>
        <end position="177"/>
    </location>
</feature>
<gene>
    <name evidence="9 10 11" type="primary">LOC113514138</name>
</gene>
<dbReference type="RefSeq" id="XP_052754476.1">
    <property type="nucleotide sequence ID" value="XM_052898516.1"/>
</dbReference>
<sequence length="391" mass="45063">MAVISKELFERACGDVPCSVIVHPWNESCLRASPETYYQTAIGSIKFYSIVYAAQLLMQTKKWKKKEFWKKMGEYYIRSTLLGAAVTGTYANMSCFLRWMLGNKFTFYTYNRIPFTLTGLYIYLEPPSRRSLIINLFFNLLAEYYLRSLERSGYLKITKAKQTLLFMIGSSLLFYLMRLEGDKEQRTPLFWLYTPEKVRRKEDGSKNVCPHEGPCHKFILKGYGTYFGIGLAISLARLIIPKIKTPIEAISSIRGKHFKMALFFGSYIGIYRAVVCYLCRKQGFDSALYALPAGYLAGLSSMFNSSLGLSIAVFSGALKLFSTILYEKKILPDFIPLPELLYCYCQGTLFHARFMDPDICPNYVFNLMKTVSNHRCEWVYENILDIIKNIQ</sequence>
<dbReference type="InterPro" id="IPR031926">
    <property type="entry name" value="TMEM135_N"/>
</dbReference>
<keyword evidence="3 6" id="KW-0812">Transmembrane</keyword>
<proteinExistence type="inferred from homology"/>
<name>A0ABM3MSY2_GALME</name>
<evidence type="ECO:0000256" key="5">
    <source>
        <dbReference type="ARBA" id="ARBA00023136"/>
    </source>
</evidence>
<evidence type="ECO:0000256" key="2">
    <source>
        <dbReference type="ARBA" id="ARBA00008924"/>
    </source>
</evidence>
<feature type="transmembrane region" description="Helical" evidence="6">
    <location>
        <begin position="37"/>
        <end position="58"/>
    </location>
</feature>
<dbReference type="PANTHER" id="PTHR12459">
    <property type="entry name" value="TRANSMEMBRANE PROTEIN 135-RELATED"/>
    <property type="match status" value="1"/>
</dbReference>
<organism evidence="8 11">
    <name type="scientific">Galleria mellonella</name>
    <name type="common">Greater wax moth</name>
    <dbReference type="NCBI Taxonomy" id="7137"/>
    <lineage>
        <taxon>Eukaryota</taxon>
        <taxon>Metazoa</taxon>
        <taxon>Ecdysozoa</taxon>
        <taxon>Arthropoda</taxon>
        <taxon>Hexapoda</taxon>
        <taxon>Insecta</taxon>
        <taxon>Pterygota</taxon>
        <taxon>Neoptera</taxon>
        <taxon>Endopterygota</taxon>
        <taxon>Lepidoptera</taxon>
        <taxon>Glossata</taxon>
        <taxon>Ditrysia</taxon>
        <taxon>Pyraloidea</taxon>
        <taxon>Pyralidae</taxon>
        <taxon>Galleriinae</taxon>
        <taxon>Galleria</taxon>
    </lineage>
</organism>
<dbReference type="Pfam" id="PF15982">
    <property type="entry name" value="TMEM135_C_rich"/>
    <property type="match status" value="1"/>
</dbReference>
<evidence type="ECO:0000313" key="8">
    <source>
        <dbReference type="Proteomes" id="UP001652740"/>
    </source>
</evidence>
<dbReference type="Proteomes" id="UP001652740">
    <property type="component" value="Unplaced"/>
</dbReference>
<evidence type="ECO:0000256" key="4">
    <source>
        <dbReference type="ARBA" id="ARBA00022989"/>
    </source>
</evidence>
<keyword evidence="4 6" id="KW-1133">Transmembrane helix</keyword>
<keyword evidence="8" id="KW-1185">Reference proteome</keyword>
<evidence type="ECO:0000313" key="9">
    <source>
        <dbReference type="RefSeq" id="XP_052754474.1"/>
    </source>
</evidence>
<accession>A0ABM3MSY2</accession>
<feature type="domain" description="Transmembrane protein 135 N-terminal" evidence="7">
    <location>
        <begin position="18"/>
        <end position="145"/>
    </location>
</feature>
<feature type="transmembrane region" description="Helical" evidence="6">
    <location>
        <begin position="260"/>
        <end position="279"/>
    </location>
</feature>
<feature type="transmembrane region" description="Helical" evidence="6">
    <location>
        <begin position="223"/>
        <end position="240"/>
    </location>
</feature>